<feature type="compositionally biased region" description="Polar residues" evidence="1">
    <location>
        <begin position="130"/>
        <end position="141"/>
    </location>
</feature>
<keyword evidence="2" id="KW-0732">Signal</keyword>
<reference evidence="3" key="1">
    <citation type="submission" date="2019-12" db="EMBL/GenBank/DDBJ databases">
        <title>An insight into the sialome of adult female Ixodes ricinus ticks feeding for 6 days.</title>
        <authorList>
            <person name="Perner J."/>
            <person name="Ribeiro J.M.C."/>
        </authorList>
    </citation>
    <scope>NUCLEOTIDE SEQUENCE</scope>
    <source>
        <strain evidence="3">Semi-engorged</strain>
        <tissue evidence="3">Salivary glands</tissue>
    </source>
</reference>
<accession>A0A6B0UWK6</accession>
<dbReference type="AlphaFoldDB" id="A0A6B0UWK6"/>
<name>A0A6B0UWK6_IXORI</name>
<sequence length="158" mass="17083">MNCHLCLMRLVVLSVQASVIPGCVPLAHLPRTHMRCVQALALGGPRVAGRWGCEDVSGAHKGLRRVTQGGTGTHQGLFFNAPLVLSIVPAPHSFLNFSGSLDLDLVKDWDWQLIFPFLVSSWASTKTPRTARSLQSSSATTRLPRATKLAPSRTMCPA</sequence>
<protein>
    <submittedName>
        <fullName evidence="3">Putative secreted protein</fullName>
    </submittedName>
</protein>
<organism evidence="3">
    <name type="scientific">Ixodes ricinus</name>
    <name type="common">Common tick</name>
    <name type="synonym">Acarus ricinus</name>
    <dbReference type="NCBI Taxonomy" id="34613"/>
    <lineage>
        <taxon>Eukaryota</taxon>
        <taxon>Metazoa</taxon>
        <taxon>Ecdysozoa</taxon>
        <taxon>Arthropoda</taxon>
        <taxon>Chelicerata</taxon>
        <taxon>Arachnida</taxon>
        <taxon>Acari</taxon>
        <taxon>Parasitiformes</taxon>
        <taxon>Ixodida</taxon>
        <taxon>Ixodoidea</taxon>
        <taxon>Ixodidae</taxon>
        <taxon>Ixodinae</taxon>
        <taxon>Ixodes</taxon>
    </lineage>
</organism>
<feature type="chain" id="PRO_5025460121" evidence="2">
    <location>
        <begin position="18"/>
        <end position="158"/>
    </location>
</feature>
<evidence type="ECO:0000256" key="1">
    <source>
        <dbReference type="SAM" id="MobiDB-lite"/>
    </source>
</evidence>
<evidence type="ECO:0000313" key="3">
    <source>
        <dbReference type="EMBL" id="MXU94169.1"/>
    </source>
</evidence>
<evidence type="ECO:0000256" key="2">
    <source>
        <dbReference type="SAM" id="SignalP"/>
    </source>
</evidence>
<proteinExistence type="predicted"/>
<feature type="signal peptide" evidence="2">
    <location>
        <begin position="1"/>
        <end position="17"/>
    </location>
</feature>
<dbReference type="EMBL" id="GIFC01012086">
    <property type="protein sequence ID" value="MXU94169.1"/>
    <property type="molecule type" value="Transcribed_RNA"/>
</dbReference>
<feature type="region of interest" description="Disordered" evidence="1">
    <location>
        <begin position="130"/>
        <end position="158"/>
    </location>
</feature>